<evidence type="ECO:0000313" key="2">
    <source>
        <dbReference type="Proteomes" id="UP001595191"/>
    </source>
</evidence>
<accession>A0ACC7LKW2</accession>
<sequence length="49" mass="5844">MHKIEIKGSSEDLQRISIFLDNNYIKYDIVDDRQDSILEEIEGTIDWPF</sequence>
<dbReference type="EMBL" id="JBHFPV010000002">
    <property type="protein sequence ID" value="MFH6604438.1"/>
    <property type="molecule type" value="Genomic_DNA"/>
</dbReference>
<name>A0ACC7LKW2_9FLAO</name>
<protein>
    <submittedName>
        <fullName evidence="1">Uncharacterized protein</fullName>
    </submittedName>
</protein>
<keyword evidence="2" id="KW-1185">Reference proteome</keyword>
<proteinExistence type="predicted"/>
<comment type="caution">
    <text evidence="1">The sequence shown here is derived from an EMBL/GenBank/DDBJ whole genome shotgun (WGS) entry which is preliminary data.</text>
</comment>
<dbReference type="Proteomes" id="UP001595191">
    <property type="component" value="Unassembled WGS sequence"/>
</dbReference>
<evidence type="ECO:0000313" key="1">
    <source>
        <dbReference type="EMBL" id="MFH6604438.1"/>
    </source>
</evidence>
<gene>
    <name evidence="1" type="ORF">ACEZ3G_13175</name>
</gene>
<reference evidence="1" key="1">
    <citation type="submission" date="2024-09" db="EMBL/GenBank/DDBJ databases">
        <authorList>
            <person name="Liu J."/>
        </authorList>
    </citation>
    <scope>NUCLEOTIDE SEQUENCE</scope>
    <source>
        <strain evidence="1">NBU2967</strain>
    </source>
</reference>
<organism evidence="1 2">
    <name type="scientific">Meishania litoralis</name>
    <dbReference type="NCBI Taxonomy" id="3434685"/>
    <lineage>
        <taxon>Bacteria</taxon>
        <taxon>Pseudomonadati</taxon>
        <taxon>Bacteroidota</taxon>
        <taxon>Flavobacteriia</taxon>
        <taxon>Flavobacteriales</taxon>
        <taxon>Flavobacteriaceae</taxon>
        <taxon>Meishania</taxon>
    </lineage>
</organism>